<dbReference type="RefSeq" id="WP_030330474.1">
    <property type="nucleotide sequence ID" value="NZ_JBEZDH010000010.1"/>
</dbReference>
<dbReference type="Proteomes" id="UP001602287">
    <property type="component" value="Unassembled WGS sequence"/>
</dbReference>
<dbReference type="EMBL" id="JBIAZM010000002">
    <property type="protein sequence ID" value="MFF5199335.1"/>
    <property type="molecule type" value="Genomic_DNA"/>
</dbReference>
<protein>
    <recommendedName>
        <fullName evidence="3">DUF4253 domain-containing protein</fullName>
    </recommendedName>
</protein>
<reference evidence="1 2" key="1">
    <citation type="submission" date="2024-10" db="EMBL/GenBank/DDBJ databases">
        <title>The Natural Products Discovery Center: Release of the First 8490 Sequenced Strains for Exploring Actinobacteria Biosynthetic Diversity.</title>
        <authorList>
            <person name="Kalkreuter E."/>
            <person name="Kautsar S.A."/>
            <person name="Yang D."/>
            <person name="Bader C.D."/>
            <person name="Teijaro C.N."/>
            <person name="Fluegel L."/>
            <person name="Davis C.M."/>
            <person name="Simpson J.R."/>
            <person name="Lauterbach L."/>
            <person name="Steele A.D."/>
            <person name="Gui C."/>
            <person name="Meng S."/>
            <person name="Li G."/>
            <person name="Viehrig K."/>
            <person name="Ye F."/>
            <person name="Su P."/>
            <person name="Kiefer A.F."/>
            <person name="Nichols A."/>
            <person name="Cepeda A.J."/>
            <person name="Yan W."/>
            <person name="Fan B."/>
            <person name="Jiang Y."/>
            <person name="Adhikari A."/>
            <person name="Zheng C.-J."/>
            <person name="Schuster L."/>
            <person name="Cowan T.M."/>
            <person name="Smanski M.J."/>
            <person name="Chevrette M.G."/>
            <person name="De Carvalho L.P.S."/>
            <person name="Shen B."/>
        </authorList>
    </citation>
    <scope>NUCLEOTIDE SEQUENCE [LARGE SCALE GENOMIC DNA]</scope>
    <source>
        <strain evidence="1 2">NPDC000140</strain>
    </source>
</reference>
<evidence type="ECO:0000313" key="2">
    <source>
        <dbReference type="Proteomes" id="UP001602287"/>
    </source>
</evidence>
<name>A0ABW6VP69_9ACTN</name>
<organism evidence="1 2">
    <name type="scientific">Micromonospora parva</name>
    <dbReference type="NCBI Taxonomy" id="1464048"/>
    <lineage>
        <taxon>Bacteria</taxon>
        <taxon>Bacillati</taxon>
        <taxon>Actinomycetota</taxon>
        <taxon>Actinomycetes</taxon>
        <taxon>Micromonosporales</taxon>
        <taxon>Micromonosporaceae</taxon>
        <taxon>Micromonospora</taxon>
    </lineage>
</organism>
<sequence>MTQPTPARGRLDASLARLACAFRGMVAHPDDSNCECHWGSAEELALLKTPDVEVDPDLLRRTYWTGDWDFPAEMLRRILPQLATALTSGEVERLGGMDHAGRTFALGGWQRWPAEQSTAISEFLDAWWAVTLTDPDAEVPAHVVLAMLVEASGALGRWLDAWTTATTALAHQRLAEAFGEWEYDLLRDDLPWHTWTLTDDEEEVLRTELTAWLLQHAPTRLRMADTDPELPHRLRLLGLTGPARWDDPHWPDLA</sequence>
<keyword evidence="2" id="KW-1185">Reference proteome</keyword>
<comment type="caution">
    <text evidence="1">The sequence shown here is derived from an EMBL/GenBank/DDBJ whole genome shotgun (WGS) entry which is preliminary data.</text>
</comment>
<proteinExistence type="predicted"/>
<accession>A0ABW6VP69</accession>
<evidence type="ECO:0000313" key="1">
    <source>
        <dbReference type="EMBL" id="MFF5199335.1"/>
    </source>
</evidence>
<gene>
    <name evidence="1" type="ORF">ACFY3B_06960</name>
</gene>
<evidence type="ECO:0008006" key="3">
    <source>
        <dbReference type="Google" id="ProtNLM"/>
    </source>
</evidence>